<protein>
    <submittedName>
        <fullName evidence="1">Uncharacterized protein</fullName>
    </submittedName>
</protein>
<gene>
    <name evidence="1" type="ORF">AR686_17590</name>
</gene>
<accession>A0A124F283</accession>
<comment type="caution">
    <text evidence="1">The sequence shown here is derived from an EMBL/GenBank/DDBJ whole genome shotgun (WGS) entry which is preliminary data.</text>
</comment>
<proteinExistence type="predicted"/>
<reference evidence="1 2" key="1">
    <citation type="submission" date="2015-10" db="EMBL/GenBank/DDBJ databases">
        <title>Genome sequence of Chryseobacterium greenlandense.</title>
        <authorList>
            <person name="Newman J."/>
            <person name="Fischer K."/>
            <person name="Miller J."/>
        </authorList>
    </citation>
    <scope>NUCLEOTIDE SEQUENCE [LARGE SCALE GENOMIC DNA]</scope>
    <source>
        <strain evidence="1 2">UMB34</strain>
    </source>
</reference>
<dbReference type="Proteomes" id="UP000054388">
    <property type="component" value="Unassembled WGS sequence"/>
</dbReference>
<dbReference type="RefSeq" id="WP_059137917.1">
    <property type="nucleotide sequence ID" value="NZ_LMAI01000015.1"/>
</dbReference>
<name>A0A124F283_9FLAO</name>
<organism evidence="1 2">
    <name type="scientific">Chryseobacterium aquaticum subsp. greenlandense</name>
    <dbReference type="NCBI Taxonomy" id="345663"/>
    <lineage>
        <taxon>Bacteria</taxon>
        <taxon>Pseudomonadati</taxon>
        <taxon>Bacteroidota</taxon>
        <taxon>Flavobacteriia</taxon>
        <taxon>Flavobacteriales</taxon>
        <taxon>Weeksellaceae</taxon>
        <taxon>Chryseobacterium group</taxon>
        <taxon>Chryseobacterium</taxon>
    </lineage>
</organism>
<evidence type="ECO:0000313" key="1">
    <source>
        <dbReference type="EMBL" id="KUJ54000.1"/>
    </source>
</evidence>
<dbReference type="EMBL" id="LMAI01000015">
    <property type="protein sequence ID" value="KUJ54000.1"/>
    <property type="molecule type" value="Genomic_DNA"/>
</dbReference>
<sequence>MENGENQIHSFISNEFCEGNFKGLTKREYFAGLFIQGILSSQTEMRSNGLANDHFGGAVENIVSEALQITDELLKQLESKK</sequence>
<evidence type="ECO:0000313" key="2">
    <source>
        <dbReference type="Proteomes" id="UP000054388"/>
    </source>
</evidence>
<dbReference type="AlphaFoldDB" id="A0A124F283"/>